<feature type="transmembrane region" description="Helical" evidence="1">
    <location>
        <begin position="176"/>
        <end position="196"/>
    </location>
</feature>
<feature type="transmembrane region" description="Helical" evidence="1">
    <location>
        <begin position="562"/>
        <end position="583"/>
    </location>
</feature>
<feature type="transmembrane region" description="Helical" evidence="1">
    <location>
        <begin position="319"/>
        <end position="340"/>
    </location>
</feature>
<dbReference type="EMBL" id="JAIXNE010000002">
    <property type="protein sequence ID" value="MCA6074691.1"/>
    <property type="molecule type" value="Genomic_DNA"/>
</dbReference>
<feature type="domain" description="Peptidase M1 membrane alanine aminopeptidase" evidence="2">
    <location>
        <begin position="871"/>
        <end position="1052"/>
    </location>
</feature>
<feature type="transmembrane region" description="Helical" evidence="1">
    <location>
        <begin position="244"/>
        <end position="266"/>
    </location>
</feature>
<feature type="transmembrane region" description="Helical" evidence="1">
    <location>
        <begin position="146"/>
        <end position="167"/>
    </location>
</feature>
<proteinExistence type="predicted"/>
<evidence type="ECO:0000313" key="3">
    <source>
        <dbReference type="EMBL" id="MCA6074691.1"/>
    </source>
</evidence>
<evidence type="ECO:0000256" key="1">
    <source>
        <dbReference type="SAM" id="Phobius"/>
    </source>
</evidence>
<keyword evidence="1" id="KW-0812">Transmembrane</keyword>
<feature type="transmembrane region" description="Helical" evidence="1">
    <location>
        <begin position="55"/>
        <end position="80"/>
    </location>
</feature>
<keyword evidence="4" id="KW-0378">Hydrolase</keyword>
<dbReference type="AlphaFoldDB" id="A0A9X1HPC5"/>
<sequence length="1202" mass="138720">MWLKILAFELKYRFKRPATYIYFAILFLLSFLAISTDVVQIGGGAGLVKENAPTTIATMMAILAAIFMMIPSAIMGVAVLRDYEHDMASIMFVNPISKFDYLAGRFVGSFITLLFVFSGILFGFILGEFMWWRDVDKLLPFSLWNYLHPFVWIVIPSLFFSGAIFFVSGALSRKMVYVYLQWIILFIVYQITAILFEEIDNRSLASILDPFGISTINVETQYWTVDEKNSLTIPIAGDFLLNRILWTTIGVLALIGGYFAFNFNVVRSRKGRKIQRAVKDAVAATIPIPAATQLFGFKTTLKQLTSQTWFYFNQVLKSIPFQAIVFFGMFILIVNSFYMGRTFGTYTYPTTYLMLELISGFQLFMMIILVVYSGELIWKEREVKINLIYDAMPVRDMTNLLAKFFGMVLIYVTLLLALIVTAIIIQAARGYYNFELGVYFSTLFSDTLFFLILFTMLAFFIQVMVNNKFLGYAMMIVFFISTLVLTNLGVEHRLFRFGSSDLGPYSDMNGFGHYVPGFSWFNVYWFGLATLLFAVATLFAVRGSEALLKIRFRIGKLRLSRSLSIFIMTSVIVFLLSGCYIFYNTNMLNKYQNSDDQEELQTDYEKELKQYEYLIQPKITDVTMDVDIYPYNRDYEATGSYILKNKSNEPIRDIHVQLSTDFQIHTDTIYFDRPAVLSENFSKFGYRIYSLNQALEPGEEMEMHFKTSFITRGFVEGSPNNTVVFNGTFFNSSQFPSLGYNEGFELFSDSDRKDYDLKPKDRNLDRDDPRGLANSFFGDDADGIMFEMVVSTSPDQIAIAPGYLQKEWEEGDRRYFHYKMDVPMANFYNVVSARYEVMRDKMTIPLDSGEKEIALEIYYHKGHEYNLDRMMKAMKQSFAYFSENFSPYQYRQMRIMEFPRYSSFAQSFANTVPFSEGIGFMLEIEDDDDVDVAYFVTAHELAHQWWGHQIVPANVQGAAMLSESLSQYSALMVMKNEYSMENMKEFLKEEMNRYLSGRSGEQKREMTLTKVESQNYIHYGKGAVNMFALQDYIGEDSVNTALRRFVEEWHAYGDKDRYPSTKDLIPYLRDVTPDSLQFLVTDLFEKIVLFENKVNEASVVKKGDQEWEVTLDLSAKKLEADTLGTETEVPIRDWIDIGVYTFKDGKEQLTYLKKHKFESNEQTITITVNEDPVKAGIDPINKLIDRNPTDNTKAVTFSDEGT</sequence>
<dbReference type="EMBL" id="JAIXNE010000003">
    <property type="protein sequence ID" value="MCA6075868.1"/>
    <property type="molecule type" value="Genomic_DNA"/>
</dbReference>
<dbReference type="RefSeq" id="WP_225697804.1">
    <property type="nucleotide sequence ID" value="NZ_JAIXNE010000002.1"/>
</dbReference>
<evidence type="ECO:0000313" key="6">
    <source>
        <dbReference type="Proteomes" id="UP001139409"/>
    </source>
</evidence>
<feature type="transmembrane region" description="Helical" evidence="1">
    <location>
        <begin position="469"/>
        <end position="490"/>
    </location>
</feature>
<keyword evidence="4" id="KW-0645">Protease</keyword>
<comment type="caution">
    <text evidence="4">The sequence shown here is derived from an EMBL/GenBank/DDBJ whole genome shotgun (WGS) entry which is preliminary data.</text>
</comment>
<accession>A0A9X1HPC5</accession>
<feature type="transmembrane region" description="Helical" evidence="1">
    <location>
        <begin position="101"/>
        <end position="126"/>
    </location>
</feature>
<dbReference type="Proteomes" id="UP001139409">
    <property type="component" value="Unassembled WGS sequence"/>
</dbReference>
<keyword evidence="4" id="KW-0031">Aminopeptidase</keyword>
<feature type="transmembrane region" description="Helical" evidence="1">
    <location>
        <begin position="437"/>
        <end position="460"/>
    </location>
</feature>
<feature type="transmembrane region" description="Helical" evidence="1">
    <location>
        <begin position="352"/>
        <end position="372"/>
    </location>
</feature>
<feature type="transmembrane region" description="Helical" evidence="1">
    <location>
        <begin position="20"/>
        <end position="43"/>
    </location>
</feature>
<feature type="transmembrane region" description="Helical" evidence="1">
    <location>
        <begin position="404"/>
        <end position="425"/>
    </location>
</feature>
<dbReference type="InterPro" id="IPR027268">
    <property type="entry name" value="Peptidase_M4/M1_CTD_sf"/>
</dbReference>
<keyword evidence="1" id="KW-1133">Transmembrane helix</keyword>
<keyword evidence="1" id="KW-0472">Membrane</keyword>
<dbReference type="GO" id="GO:0008237">
    <property type="term" value="F:metallopeptidase activity"/>
    <property type="evidence" value="ECO:0007669"/>
    <property type="project" value="InterPro"/>
</dbReference>
<dbReference type="SUPFAM" id="SSF55486">
    <property type="entry name" value="Metalloproteases ('zincins'), catalytic domain"/>
    <property type="match status" value="1"/>
</dbReference>
<feature type="transmembrane region" description="Helical" evidence="1">
    <location>
        <begin position="523"/>
        <end position="541"/>
    </location>
</feature>
<dbReference type="Pfam" id="PF01433">
    <property type="entry name" value="Peptidase_M1"/>
    <property type="match status" value="1"/>
</dbReference>
<evidence type="ECO:0000259" key="2">
    <source>
        <dbReference type="Pfam" id="PF01433"/>
    </source>
</evidence>
<dbReference type="InterPro" id="IPR014782">
    <property type="entry name" value="Peptidase_M1_dom"/>
</dbReference>
<dbReference type="EMBL" id="JAIXNE010000004">
    <property type="protein sequence ID" value="MCA6076996.1"/>
    <property type="molecule type" value="Genomic_DNA"/>
</dbReference>
<evidence type="ECO:0000313" key="4">
    <source>
        <dbReference type="EMBL" id="MCA6075868.1"/>
    </source>
</evidence>
<dbReference type="GO" id="GO:0008270">
    <property type="term" value="F:zinc ion binding"/>
    <property type="evidence" value="ECO:0007669"/>
    <property type="project" value="InterPro"/>
</dbReference>
<reference evidence="4" key="1">
    <citation type="submission" date="2021-09" db="EMBL/GenBank/DDBJ databases">
        <title>Fulvivirga sp. isolated from coastal sediment.</title>
        <authorList>
            <person name="Yu H."/>
        </authorList>
    </citation>
    <scope>NUCLEOTIDE SEQUENCE</scope>
    <source>
        <strain evidence="4">1062</strain>
    </source>
</reference>
<gene>
    <name evidence="3" type="ORF">LDX50_07405</name>
    <name evidence="4" type="ORF">LDX50_13375</name>
    <name evidence="5" type="ORF">LDX50_19095</name>
</gene>
<name>A0A9X1HPC5_9BACT</name>
<dbReference type="Gene3D" id="1.10.390.10">
    <property type="entry name" value="Neutral Protease Domain 2"/>
    <property type="match status" value="1"/>
</dbReference>
<keyword evidence="6" id="KW-1185">Reference proteome</keyword>
<evidence type="ECO:0000313" key="5">
    <source>
        <dbReference type="EMBL" id="MCA6076996.1"/>
    </source>
</evidence>
<protein>
    <submittedName>
        <fullName evidence="4">Aminopeptidase</fullName>
    </submittedName>
</protein>
<organism evidence="4 6">
    <name type="scientific">Fulvivirga sedimenti</name>
    <dbReference type="NCBI Taxonomy" id="2879465"/>
    <lineage>
        <taxon>Bacteria</taxon>
        <taxon>Pseudomonadati</taxon>
        <taxon>Bacteroidota</taxon>
        <taxon>Cytophagia</taxon>
        <taxon>Cytophagales</taxon>
        <taxon>Fulvivirgaceae</taxon>
        <taxon>Fulvivirga</taxon>
    </lineage>
</organism>
<dbReference type="GO" id="GO:0004177">
    <property type="term" value="F:aminopeptidase activity"/>
    <property type="evidence" value="ECO:0007669"/>
    <property type="project" value="UniProtKB-KW"/>
</dbReference>